<evidence type="ECO:0000256" key="2">
    <source>
        <dbReference type="SAM" id="SignalP"/>
    </source>
</evidence>
<proteinExistence type="predicted"/>
<feature type="signal peptide" evidence="2">
    <location>
        <begin position="1"/>
        <end position="26"/>
    </location>
</feature>
<dbReference type="RefSeq" id="WP_121077272.1">
    <property type="nucleotide sequence ID" value="NZ_BAAALZ010000002.1"/>
</dbReference>
<name>A0A852QVP4_9MICO</name>
<keyword evidence="1" id="KW-0472">Membrane</keyword>
<accession>A0A852QVP4</accession>
<evidence type="ECO:0000256" key="1">
    <source>
        <dbReference type="SAM" id="Phobius"/>
    </source>
</evidence>
<reference evidence="3 4" key="1">
    <citation type="submission" date="2020-07" db="EMBL/GenBank/DDBJ databases">
        <title>Sequencing the genomes of 1000 actinobacteria strains.</title>
        <authorList>
            <person name="Klenk H.-P."/>
        </authorList>
    </citation>
    <scope>NUCLEOTIDE SEQUENCE [LARGE SCALE GENOMIC DNA]</scope>
    <source>
        <strain evidence="3 4">DSM 17380</strain>
    </source>
</reference>
<gene>
    <name evidence="3" type="ORF">BJ960_001166</name>
</gene>
<dbReference type="AlphaFoldDB" id="A0A852QVP4"/>
<dbReference type="EMBL" id="JACCBD010000001">
    <property type="protein sequence ID" value="NYD26363.1"/>
    <property type="molecule type" value="Genomic_DNA"/>
</dbReference>
<evidence type="ECO:0000313" key="4">
    <source>
        <dbReference type="Proteomes" id="UP000586095"/>
    </source>
</evidence>
<protein>
    <submittedName>
        <fullName evidence="3">Uncharacterized protein</fullName>
    </submittedName>
</protein>
<keyword evidence="1" id="KW-1133">Transmembrane helix</keyword>
<sequence>MKIRTRIATAASVALATVLVSAPAFASEGVEKVDTHAPFSAAGQPVDVVAISIVGIVLLGVVLLTSTLVGNLFEKSKKKA</sequence>
<organism evidence="3 4">
    <name type="scientific">Leucobacter aridicollis</name>
    <dbReference type="NCBI Taxonomy" id="283878"/>
    <lineage>
        <taxon>Bacteria</taxon>
        <taxon>Bacillati</taxon>
        <taxon>Actinomycetota</taxon>
        <taxon>Actinomycetes</taxon>
        <taxon>Micrococcales</taxon>
        <taxon>Microbacteriaceae</taxon>
        <taxon>Leucobacter</taxon>
    </lineage>
</organism>
<feature type="chain" id="PRO_5032340906" evidence="2">
    <location>
        <begin position="27"/>
        <end position="80"/>
    </location>
</feature>
<keyword evidence="4" id="KW-1185">Reference proteome</keyword>
<dbReference type="Proteomes" id="UP000586095">
    <property type="component" value="Unassembled WGS sequence"/>
</dbReference>
<keyword evidence="2" id="KW-0732">Signal</keyword>
<comment type="caution">
    <text evidence="3">The sequence shown here is derived from an EMBL/GenBank/DDBJ whole genome shotgun (WGS) entry which is preliminary data.</text>
</comment>
<feature type="transmembrane region" description="Helical" evidence="1">
    <location>
        <begin position="50"/>
        <end position="73"/>
    </location>
</feature>
<evidence type="ECO:0000313" key="3">
    <source>
        <dbReference type="EMBL" id="NYD26363.1"/>
    </source>
</evidence>
<keyword evidence="1" id="KW-0812">Transmembrane</keyword>